<proteinExistence type="predicted"/>
<gene>
    <name evidence="2" type="ORF">B9L23_07555</name>
</gene>
<keyword evidence="3" id="KW-1185">Reference proteome</keyword>
<sequence length="164" mass="19337">MNVTLVRKYLRQFIKNSAKQKFRLDETIRKYQENENTLKENIIDLKDLIADMKANHKDTAQIDILKQNQQHKEDMRNDMLSIIESLKATKEELVKNIQSQLSELTEIEINIGGFIPHIVTTDYQTKFDEEKNIISFEEKGHAEIHISTYLESWKDSSQLRILTE</sequence>
<feature type="coiled-coil region" evidence="1">
    <location>
        <begin position="83"/>
        <end position="110"/>
    </location>
</feature>
<evidence type="ECO:0000256" key="1">
    <source>
        <dbReference type="SAM" id="Coils"/>
    </source>
</evidence>
<evidence type="ECO:0000313" key="2">
    <source>
        <dbReference type="EMBL" id="OXB94713.1"/>
    </source>
</evidence>
<protein>
    <submittedName>
        <fullName evidence="2">Uncharacterized protein</fullName>
    </submittedName>
</protein>
<feature type="coiled-coil region" evidence="1">
    <location>
        <begin position="28"/>
        <end position="55"/>
    </location>
</feature>
<keyword evidence="1" id="KW-0175">Coiled coil</keyword>
<dbReference type="AlphaFoldDB" id="A0A226QQD9"/>
<dbReference type="EMBL" id="NDYL01000001">
    <property type="protein sequence ID" value="OXB94713.1"/>
    <property type="molecule type" value="Genomic_DNA"/>
</dbReference>
<comment type="caution">
    <text evidence="2">The sequence shown here is derived from an EMBL/GenBank/DDBJ whole genome shotgun (WGS) entry which is preliminary data.</text>
</comment>
<name>A0A226QQD9_9BACL</name>
<dbReference type="Proteomes" id="UP000198394">
    <property type="component" value="Unassembled WGS sequence"/>
</dbReference>
<organism evidence="2 3">
    <name type="scientific">Parageobacillus galactosidasius</name>
    <dbReference type="NCBI Taxonomy" id="883812"/>
    <lineage>
        <taxon>Bacteria</taxon>
        <taxon>Bacillati</taxon>
        <taxon>Bacillota</taxon>
        <taxon>Bacilli</taxon>
        <taxon>Bacillales</taxon>
        <taxon>Anoxybacillaceae</taxon>
        <taxon>Parageobacillus</taxon>
    </lineage>
</organism>
<reference evidence="2 3" key="1">
    <citation type="submission" date="2017-04" db="EMBL/GenBank/DDBJ databases">
        <title>The genome sequence of Parageobacillus galactosidasius DSM 18751.</title>
        <authorList>
            <person name="Ramaloko W.T."/>
            <person name="Koen N."/>
            <person name="Polliack S."/>
            <person name="Aliyu H."/>
            <person name="Lebre P."/>
            <person name="Mohr T."/>
            <person name="Oswald F."/>
            <person name="Zwick M."/>
            <person name="Neumann A."/>
            <person name="Syldatk C."/>
            <person name="Cowan D."/>
            <person name="De Maayer P."/>
        </authorList>
    </citation>
    <scope>NUCLEOTIDE SEQUENCE [LARGE SCALE GENOMIC DNA]</scope>
    <source>
        <strain evidence="2 3">DSM 18751</strain>
    </source>
</reference>
<accession>A0A226QQD9</accession>
<dbReference type="RefSeq" id="WP_089097166.1">
    <property type="nucleotide sequence ID" value="NZ_NDYL01000001.1"/>
</dbReference>
<evidence type="ECO:0000313" key="3">
    <source>
        <dbReference type="Proteomes" id="UP000198394"/>
    </source>
</evidence>